<dbReference type="Pfam" id="PF08327">
    <property type="entry name" value="AHSA1"/>
    <property type="match status" value="1"/>
</dbReference>
<name>A0A2M9R595_9FLAO</name>
<feature type="domain" description="Activator of Hsp90 ATPase homologue 1/2-like C-terminal" evidence="2">
    <location>
        <begin position="16"/>
        <end position="135"/>
    </location>
</feature>
<evidence type="ECO:0000259" key="2">
    <source>
        <dbReference type="Pfam" id="PF08327"/>
    </source>
</evidence>
<reference evidence="3 4" key="1">
    <citation type="submission" date="2017-06" db="EMBL/GenBank/DDBJ databases">
        <title>Description of Avrilella dinanensis gen. nov. sp. nov.</title>
        <authorList>
            <person name="Leyer C."/>
            <person name="Sassi M."/>
            <person name="Minet J."/>
            <person name="Kayal S."/>
            <person name="Cattoir V."/>
        </authorList>
    </citation>
    <scope>NUCLEOTIDE SEQUENCE [LARGE SCALE GENOMIC DNA]</scope>
    <source>
        <strain evidence="3 4">UR159</strain>
    </source>
</reference>
<evidence type="ECO:0000313" key="3">
    <source>
        <dbReference type="EMBL" id="PJR04036.1"/>
    </source>
</evidence>
<organism evidence="3 4">
    <name type="scientific">Avrilella dinanensis</name>
    <dbReference type="NCBI Taxonomy" id="2008672"/>
    <lineage>
        <taxon>Bacteria</taxon>
        <taxon>Pseudomonadati</taxon>
        <taxon>Bacteroidota</taxon>
        <taxon>Flavobacteriia</taxon>
        <taxon>Flavobacteriales</taxon>
        <taxon>Flavobacteriaceae</taxon>
        <taxon>Avrilella</taxon>
    </lineage>
</organism>
<dbReference type="RefSeq" id="WP_100677602.1">
    <property type="nucleotide sequence ID" value="NZ_NIPO01000001.1"/>
</dbReference>
<dbReference type="EMBL" id="NIPO01000001">
    <property type="protein sequence ID" value="PJR04036.1"/>
    <property type="molecule type" value="Genomic_DNA"/>
</dbReference>
<dbReference type="OrthoDB" id="1444320at2"/>
<keyword evidence="4" id="KW-1185">Reference proteome</keyword>
<dbReference type="Gene3D" id="3.30.530.20">
    <property type="match status" value="1"/>
</dbReference>
<accession>A0A2M9R595</accession>
<proteinExistence type="inferred from homology"/>
<dbReference type="InterPro" id="IPR013538">
    <property type="entry name" value="ASHA1/2-like_C"/>
</dbReference>
<dbReference type="Proteomes" id="UP000231960">
    <property type="component" value="Unassembled WGS sequence"/>
</dbReference>
<evidence type="ECO:0000313" key="4">
    <source>
        <dbReference type="Proteomes" id="UP000231960"/>
    </source>
</evidence>
<sequence length="141" mass="17053">MRKSEILSLEILINQNIEKVWKVLTTKELFNECFDFMNIEFNQLNVDEKIFFKILNSNIVDYAIIKQYVEFTSLSYDYYKMNSNDFQNISFDLILENKDLTRLKMTARNLKDEAEFQHSEIAWKSMLNTMKSYIERKQNCR</sequence>
<protein>
    <recommendedName>
        <fullName evidence="2">Activator of Hsp90 ATPase homologue 1/2-like C-terminal domain-containing protein</fullName>
    </recommendedName>
</protein>
<evidence type="ECO:0000256" key="1">
    <source>
        <dbReference type="ARBA" id="ARBA00006817"/>
    </source>
</evidence>
<dbReference type="SUPFAM" id="SSF55961">
    <property type="entry name" value="Bet v1-like"/>
    <property type="match status" value="1"/>
</dbReference>
<comment type="similarity">
    <text evidence="1">Belongs to the AHA1 family.</text>
</comment>
<comment type="caution">
    <text evidence="3">The sequence shown here is derived from an EMBL/GenBank/DDBJ whole genome shotgun (WGS) entry which is preliminary data.</text>
</comment>
<dbReference type="AlphaFoldDB" id="A0A2M9R595"/>
<dbReference type="InterPro" id="IPR023393">
    <property type="entry name" value="START-like_dom_sf"/>
</dbReference>
<gene>
    <name evidence="3" type="ORF">CDL10_05475</name>
</gene>